<dbReference type="InterPro" id="IPR050807">
    <property type="entry name" value="TransReg_Diox_bact_type"/>
</dbReference>
<dbReference type="GO" id="GO:0003700">
    <property type="term" value="F:DNA-binding transcription factor activity"/>
    <property type="evidence" value="ECO:0007669"/>
    <property type="project" value="TreeGrafter"/>
</dbReference>
<dbReference type="AlphaFoldDB" id="C0C3A5"/>
<reference evidence="3" key="1">
    <citation type="submission" date="2009-02" db="EMBL/GenBank/DDBJ databases">
        <authorList>
            <person name="Fulton L."/>
            <person name="Clifton S."/>
            <person name="Fulton B."/>
            <person name="Xu J."/>
            <person name="Minx P."/>
            <person name="Pepin K.H."/>
            <person name="Johnson M."/>
            <person name="Bhonagiri V."/>
            <person name="Nash W.E."/>
            <person name="Mardis E.R."/>
            <person name="Wilson R.K."/>
        </authorList>
    </citation>
    <scope>NUCLEOTIDE SEQUENCE [LARGE SCALE GENOMIC DNA]</scope>
    <source>
        <strain evidence="3">DSM 15053</strain>
    </source>
</reference>
<name>C0C3A5_9FIRM</name>
<organism evidence="3 4">
    <name type="scientific">[Clostridium] hylemonae DSM 15053</name>
    <dbReference type="NCBI Taxonomy" id="553973"/>
    <lineage>
        <taxon>Bacteria</taxon>
        <taxon>Bacillati</taxon>
        <taxon>Bacillota</taxon>
        <taxon>Clostridia</taxon>
        <taxon>Lachnospirales</taxon>
        <taxon>Lachnospiraceae</taxon>
    </lineage>
</organism>
<dbReference type="Gene3D" id="1.10.260.40">
    <property type="entry name" value="lambda repressor-like DNA-binding domains"/>
    <property type="match status" value="1"/>
</dbReference>
<dbReference type="InterPro" id="IPR014710">
    <property type="entry name" value="RmlC-like_jellyroll"/>
</dbReference>
<dbReference type="Pfam" id="PF01381">
    <property type="entry name" value="HTH_3"/>
    <property type="match status" value="1"/>
</dbReference>
<dbReference type="SUPFAM" id="SSF51182">
    <property type="entry name" value="RmlC-like cupins"/>
    <property type="match status" value="1"/>
</dbReference>
<gene>
    <name evidence="3" type="ORF">CLOHYLEM_06566</name>
</gene>
<dbReference type="Pfam" id="PF07883">
    <property type="entry name" value="Cupin_2"/>
    <property type="match status" value="1"/>
</dbReference>
<dbReference type="EMBL" id="ABYI02000028">
    <property type="protein sequence ID" value="EEG73281.1"/>
    <property type="molecule type" value="Genomic_DNA"/>
</dbReference>
<reference evidence="3" key="2">
    <citation type="submission" date="2013-06" db="EMBL/GenBank/DDBJ databases">
        <title>Draft genome sequence of Clostridium hylemonae (DSM 15053).</title>
        <authorList>
            <person name="Sudarsanam P."/>
            <person name="Ley R."/>
            <person name="Guruge J."/>
            <person name="Turnbaugh P.J."/>
            <person name="Mahowald M."/>
            <person name="Liep D."/>
            <person name="Gordon J."/>
        </authorList>
    </citation>
    <scope>NUCLEOTIDE SEQUENCE</scope>
    <source>
        <strain evidence="3">DSM 15053</strain>
    </source>
</reference>
<keyword evidence="1 3" id="KW-0238">DNA-binding</keyword>
<dbReference type="PROSITE" id="PS50943">
    <property type="entry name" value="HTH_CROC1"/>
    <property type="match status" value="1"/>
</dbReference>
<dbReference type="GO" id="GO:0003677">
    <property type="term" value="F:DNA binding"/>
    <property type="evidence" value="ECO:0007669"/>
    <property type="project" value="UniProtKB-KW"/>
</dbReference>
<accession>C0C3A5</accession>
<dbReference type="CDD" id="cd02209">
    <property type="entry name" value="cupin_XRE_C"/>
    <property type="match status" value="1"/>
</dbReference>
<dbReference type="Gene3D" id="2.60.120.10">
    <property type="entry name" value="Jelly Rolls"/>
    <property type="match status" value="1"/>
</dbReference>
<keyword evidence="4" id="KW-1185">Reference proteome</keyword>
<dbReference type="HOGENOM" id="CLU_085376_1_4_9"/>
<protein>
    <submittedName>
        <fullName evidence="3">DNA-binding helix-turn-helix protein</fullName>
    </submittedName>
</protein>
<dbReference type="STRING" id="553973.CLOHYLEM_06566"/>
<dbReference type="PANTHER" id="PTHR46797">
    <property type="entry name" value="HTH-TYPE TRANSCRIPTIONAL REGULATOR"/>
    <property type="match status" value="1"/>
</dbReference>
<dbReference type="eggNOG" id="COG1396">
    <property type="taxonomic scope" value="Bacteria"/>
</dbReference>
<dbReference type="InterPro" id="IPR013096">
    <property type="entry name" value="Cupin_2"/>
</dbReference>
<sequence length="194" mass="22092">MFIFTFTIIVSRRTVMDIGKKLKELRIAKDLTQEELADRAELSKGFISQLERDLTSPSIATLVDLLQVLGTTINEFFSEDPEEQIVFHDEDYFEKIDTDLKNKTEWIIPNAQKNMMEPIRLTLEPGGSTYLDVPHEGEEFGYVLKGSIKIHVGKKVYGAKKGEAFYFTPHSEHYIEGSRTTGAVIIWVSTPPSF</sequence>
<evidence type="ECO:0000259" key="2">
    <source>
        <dbReference type="PROSITE" id="PS50943"/>
    </source>
</evidence>
<comment type="caution">
    <text evidence="3">The sequence shown here is derived from an EMBL/GenBank/DDBJ whole genome shotgun (WGS) entry which is preliminary data.</text>
</comment>
<dbReference type="GO" id="GO:0005829">
    <property type="term" value="C:cytosol"/>
    <property type="evidence" value="ECO:0007669"/>
    <property type="project" value="TreeGrafter"/>
</dbReference>
<evidence type="ECO:0000256" key="1">
    <source>
        <dbReference type="ARBA" id="ARBA00023125"/>
    </source>
</evidence>
<dbReference type="Proteomes" id="UP000004893">
    <property type="component" value="Unassembled WGS sequence"/>
</dbReference>
<dbReference type="SUPFAM" id="SSF47413">
    <property type="entry name" value="lambda repressor-like DNA-binding domains"/>
    <property type="match status" value="1"/>
</dbReference>
<proteinExistence type="predicted"/>
<dbReference type="CDD" id="cd00093">
    <property type="entry name" value="HTH_XRE"/>
    <property type="match status" value="1"/>
</dbReference>
<dbReference type="PANTHER" id="PTHR46797:SF2">
    <property type="entry name" value="TRANSCRIPTIONAL REGULATOR"/>
    <property type="match status" value="1"/>
</dbReference>
<evidence type="ECO:0000313" key="3">
    <source>
        <dbReference type="EMBL" id="EEG73281.1"/>
    </source>
</evidence>
<dbReference type="InterPro" id="IPR010982">
    <property type="entry name" value="Lambda_DNA-bd_dom_sf"/>
</dbReference>
<dbReference type="InterPro" id="IPR001387">
    <property type="entry name" value="Cro/C1-type_HTH"/>
</dbReference>
<dbReference type="InterPro" id="IPR011051">
    <property type="entry name" value="RmlC_Cupin_sf"/>
</dbReference>
<dbReference type="SMART" id="SM00530">
    <property type="entry name" value="HTH_XRE"/>
    <property type="match status" value="1"/>
</dbReference>
<feature type="domain" description="HTH cro/C1-type" evidence="2">
    <location>
        <begin position="22"/>
        <end position="76"/>
    </location>
</feature>
<evidence type="ECO:0000313" key="4">
    <source>
        <dbReference type="Proteomes" id="UP000004893"/>
    </source>
</evidence>